<protein>
    <submittedName>
        <fullName evidence="2">Uncharacterized protein</fullName>
    </submittedName>
</protein>
<dbReference type="Proteomes" id="UP001432322">
    <property type="component" value="Unassembled WGS sequence"/>
</dbReference>
<keyword evidence="3" id="KW-1185">Reference proteome</keyword>
<evidence type="ECO:0000313" key="3">
    <source>
        <dbReference type="Proteomes" id="UP001432322"/>
    </source>
</evidence>
<reference evidence="2" key="1">
    <citation type="submission" date="2023-10" db="EMBL/GenBank/DDBJ databases">
        <title>Genome assembly of Pristionchus species.</title>
        <authorList>
            <person name="Yoshida K."/>
            <person name="Sommer R.J."/>
        </authorList>
    </citation>
    <scope>NUCLEOTIDE SEQUENCE</scope>
    <source>
        <strain evidence="2">RS5133</strain>
    </source>
</reference>
<sequence>MVDDSDSEGYVTFSSSSQVETQSEVPHELKEVPEKIVRFEEDDPEIEVHTRVDDMIKIPRGTEFVQIGEGGQLVVYSCYLEIDGIEQKYAVKSHSSDCS</sequence>
<evidence type="ECO:0000313" key="2">
    <source>
        <dbReference type="EMBL" id="GMT26615.1"/>
    </source>
</evidence>
<gene>
    <name evidence="2" type="ORF">PFISCL1PPCAC_17912</name>
</gene>
<evidence type="ECO:0000256" key="1">
    <source>
        <dbReference type="SAM" id="MobiDB-lite"/>
    </source>
</evidence>
<organism evidence="2 3">
    <name type="scientific">Pristionchus fissidentatus</name>
    <dbReference type="NCBI Taxonomy" id="1538716"/>
    <lineage>
        <taxon>Eukaryota</taxon>
        <taxon>Metazoa</taxon>
        <taxon>Ecdysozoa</taxon>
        <taxon>Nematoda</taxon>
        <taxon>Chromadorea</taxon>
        <taxon>Rhabditida</taxon>
        <taxon>Rhabditina</taxon>
        <taxon>Diplogasteromorpha</taxon>
        <taxon>Diplogasteroidea</taxon>
        <taxon>Neodiplogasteridae</taxon>
        <taxon>Pristionchus</taxon>
    </lineage>
</organism>
<proteinExistence type="predicted"/>
<dbReference type="AlphaFoldDB" id="A0AAV5W4D4"/>
<feature type="non-terminal residue" evidence="2">
    <location>
        <position position="99"/>
    </location>
</feature>
<accession>A0AAV5W4D4</accession>
<dbReference type="EMBL" id="BTSY01000005">
    <property type="protein sequence ID" value="GMT26615.1"/>
    <property type="molecule type" value="Genomic_DNA"/>
</dbReference>
<feature type="region of interest" description="Disordered" evidence="1">
    <location>
        <begin position="1"/>
        <end position="30"/>
    </location>
</feature>
<feature type="compositionally biased region" description="Low complexity" evidence="1">
    <location>
        <begin position="11"/>
        <end position="24"/>
    </location>
</feature>
<comment type="caution">
    <text evidence="2">The sequence shown here is derived from an EMBL/GenBank/DDBJ whole genome shotgun (WGS) entry which is preliminary data.</text>
</comment>
<name>A0AAV5W4D4_9BILA</name>